<keyword evidence="2" id="KW-1185">Reference proteome</keyword>
<accession>A0A2Z6B2W3</accession>
<gene>
    <name evidence="1" type="ORF">DFE_3148</name>
</gene>
<organism evidence="1 2">
    <name type="scientific">Desulfovibrio ferrophilus</name>
    <dbReference type="NCBI Taxonomy" id="241368"/>
    <lineage>
        <taxon>Bacteria</taxon>
        <taxon>Pseudomonadati</taxon>
        <taxon>Thermodesulfobacteriota</taxon>
        <taxon>Desulfovibrionia</taxon>
        <taxon>Desulfovibrionales</taxon>
        <taxon>Desulfovibrionaceae</taxon>
        <taxon>Desulfovibrio</taxon>
    </lineage>
</organism>
<evidence type="ECO:0000313" key="1">
    <source>
        <dbReference type="EMBL" id="BBD09874.1"/>
    </source>
</evidence>
<proteinExistence type="predicted"/>
<sequence>MAQGVVLGTTLDYWRRSYEKAGAYPGLFFEIVKVRGCKLFAHVHGVGDQVQHRALRVLNDAEAANAGQVRGV</sequence>
<protein>
    <submittedName>
        <fullName evidence="1">TetR family transcriptional regulator</fullName>
    </submittedName>
</protein>
<dbReference type="EMBL" id="AP017378">
    <property type="protein sequence ID" value="BBD09874.1"/>
    <property type="molecule type" value="Genomic_DNA"/>
</dbReference>
<dbReference type="KEGG" id="dfl:DFE_3148"/>
<dbReference type="Proteomes" id="UP000269883">
    <property type="component" value="Chromosome"/>
</dbReference>
<reference evidence="1 2" key="1">
    <citation type="journal article" date="2018" name="Sci. Adv.">
        <title>Multi-heme cytochromes provide a pathway for survival in energy-limited environments.</title>
        <authorList>
            <person name="Deng X."/>
            <person name="Dohmae N."/>
            <person name="Nealson K.H."/>
            <person name="Hashimoto K."/>
            <person name="Okamoto A."/>
        </authorList>
    </citation>
    <scope>NUCLEOTIDE SEQUENCE [LARGE SCALE GENOMIC DNA]</scope>
    <source>
        <strain evidence="1 2">IS5</strain>
    </source>
</reference>
<evidence type="ECO:0000313" key="2">
    <source>
        <dbReference type="Proteomes" id="UP000269883"/>
    </source>
</evidence>
<name>A0A2Z6B2W3_9BACT</name>
<dbReference type="AlphaFoldDB" id="A0A2Z6B2W3"/>